<organism evidence="2">
    <name type="scientific">Grapevine vein clearing virus</name>
    <dbReference type="NCBI Taxonomy" id="1050407"/>
    <lineage>
        <taxon>Viruses</taxon>
        <taxon>Riboviria</taxon>
        <taxon>Pararnavirae</taxon>
        <taxon>Artverviricota</taxon>
        <taxon>Revtraviricetes</taxon>
        <taxon>Ortervirales</taxon>
        <taxon>Caulimoviridae</taxon>
        <taxon>Badnavirus</taxon>
        <taxon>Badnavirus venavitis</taxon>
    </lineage>
</organism>
<dbReference type="EMBL" id="KJ725346">
    <property type="protein sequence ID" value="AIY62340.1"/>
    <property type="molecule type" value="Genomic_DNA"/>
</dbReference>
<keyword evidence="1" id="KW-0175">Coiled coil</keyword>
<feature type="coiled-coil region" evidence="1">
    <location>
        <begin position="58"/>
        <end position="85"/>
    </location>
</feature>
<evidence type="ECO:0000313" key="2">
    <source>
        <dbReference type="EMBL" id="AIY62340.1"/>
    </source>
</evidence>
<evidence type="ECO:0000256" key="1">
    <source>
        <dbReference type="SAM" id="Coils"/>
    </source>
</evidence>
<name>A0A0A7EAP4_9VIRU</name>
<sequence>MTTWQIAAATEEYQKAINATATLTKDERAVGFVKPHEFEPNYSDTNIQRQNNTLIHLLIQNLEEIKELRSQAQTLNDRIAALEKGKSKATAVTLPDNVVEQISTQLKEAKFGTQKEGLVKGTKGTFRVWK</sequence>
<accession>A0A0A7EAP4</accession>
<reference evidence="2" key="1">
    <citation type="submission" date="2014-04" db="EMBL/GenBank/DDBJ databases">
        <title>A new strain of Grapevine vein clearing virus from the wild grapevine Vitis rupestris Scheele.</title>
        <authorList>
            <person name="Kovens M.R."/>
            <person name="Hubbert L.C."/>
            <person name="Honesty S."/>
            <person name="Guo Q."/>
            <person name="Pap D."/>
            <person name="Dai R."/>
            <person name="Kovacs L."/>
            <person name="Qiu W."/>
        </authorList>
    </citation>
    <scope>NUCLEOTIDE SEQUENCE</scope>
    <source>
        <strain evidence="2">VRU</strain>
    </source>
</reference>
<protein>
    <submittedName>
        <fullName evidence="2">Uncharacterized protein</fullName>
    </submittedName>
</protein>
<proteinExistence type="predicted"/>